<dbReference type="PANTHER" id="PTHR46033">
    <property type="entry name" value="PROTEIN MAIN-LIKE 2"/>
    <property type="match status" value="1"/>
</dbReference>
<proteinExistence type="predicted"/>
<dbReference type="EMBL" id="KZ451906">
    <property type="protein sequence ID" value="PKA63929.1"/>
    <property type="molecule type" value="Genomic_DNA"/>
</dbReference>
<dbReference type="AlphaFoldDB" id="A0A2I0B824"/>
<evidence type="ECO:0000313" key="3">
    <source>
        <dbReference type="Proteomes" id="UP000236161"/>
    </source>
</evidence>
<gene>
    <name evidence="2" type="ORF">AXF42_Ash004939</name>
</gene>
<protein>
    <submittedName>
        <fullName evidence="2">Serine/threonine-protein phosphatase 7 long form like</fullName>
    </submittedName>
</protein>
<evidence type="ECO:0000313" key="2">
    <source>
        <dbReference type="EMBL" id="PKA63929.1"/>
    </source>
</evidence>
<feature type="domain" description="Aminotransferase-like plant mobile" evidence="1">
    <location>
        <begin position="26"/>
        <end position="105"/>
    </location>
</feature>
<dbReference type="Proteomes" id="UP000236161">
    <property type="component" value="Unassembled WGS sequence"/>
</dbReference>
<reference evidence="2 3" key="1">
    <citation type="journal article" date="2017" name="Nature">
        <title>The Apostasia genome and the evolution of orchids.</title>
        <authorList>
            <person name="Zhang G.Q."/>
            <person name="Liu K.W."/>
            <person name="Li Z."/>
            <person name="Lohaus R."/>
            <person name="Hsiao Y.Y."/>
            <person name="Niu S.C."/>
            <person name="Wang J.Y."/>
            <person name="Lin Y.C."/>
            <person name="Xu Q."/>
            <person name="Chen L.J."/>
            <person name="Yoshida K."/>
            <person name="Fujiwara S."/>
            <person name="Wang Z.W."/>
            <person name="Zhang Y.Q."/>
            <person name="Mitsuda N."/>
            <person name="Wang M."/>
            <person name="Liu G.H."/>
            <person name="Pecoraro L."/>
            <person name="Huang H.X."/>
            <person name="Xiao X.J."/>
            <person name="Lin M."/>
            <person name="Wu X.Y."/>
            <person name="Wu W.L."/>
            <person name="Chen Y.Y."/>
            <person name="Chang S.B."/>
            <person name="Sakamoto S."/>
            <person name="Ohme-Takagi M."/>
            <person name="Yagi M."/>
            <person name="Zeng S.J."/>
            <person name="Shen C.Y."/>
            <person name="Yeh C.M."/>
            <person name="Luo Y.B."/>
            <person name="Tsai W.C."/>
            <person name="Van de Peer Y."/>
            <person name="Liu Z.J."/>
        </authorList>
    </citation>
    <scope>NUCLEOTIDE SEQUENCE [LARGE SCALE GENOMIC DNA]</scope>
    <source>
        <strain evidence="3">cv. Shenzhen</strain>
        <tissue evidence="2">Stem</tissue>
    </source>
</reference>
<accession>A0A2I0B824</accession>
<dbReference type="GO" id="GO:0010073">
    <property type="term" value="P:meristem maintenance"/>
    <property type="evidence" value="ECO:0007669"/>
    <property type="project" value="InterPro"/>
</dbReference>
<keyword evidence="3" id="KW-1185">Reference proteome</keyword>
<dbReference type="PANTHER" id="PTHR46033:SF8">
    <property type="entry name" value="PROTEIN MAINTENANCE OF MERISTEMS-LIKE"/>
    <property type="match status" value="1"/>
</dbReference>
<dbReference type="OrthoDB" id="784956at2759"/>
<evidence type="ECO:0000259" key="1">
    <source>
        <dbReference type="Pfam" id="PF10536"/>
    </source>
</evidence>
<dbReference type="InterPro" id="IPR019557">
    <property type="entry name" value="AminoTfrase-like_pln_mobile"/>
</dbReference>
<dbReference type="InterPro" id="IPR044824">
    <property type="entry name" value="MAIN-like"/>
</dbReference>
<organism evidence="2 3">
    <name type="scientific">Apostasia shenzhenica</name>
    <dbReference type="NCBI Taxonomy" id="1088818"/>
    <lineage>
        <taxon>Eukaryota</taxon>
        <taxon>Viridiplantae</taxon>
        <taxon>Streptophyta</taxon>
        <taxon>Embryophyta</taxon>
        <taxon>Tracheophyta</taxon>
        <taxon>Spermatophyta</taxon>
        <taxon>Magnoliopsida</taxon>
        <taxon>Liliopsida</taxon>
        <taxon>Asparagales</taxon>
        <taxon>Orchidaceae</taxon>
        <taxon>Apostasioideae</taxon>
        <taxon>Apostasia</taxon>
    </lineage>
</organism>
<dbReference type="Pfam" id="PF10536">
    <property type="entry name" value="PMD"/>
    <property type="match status" value="1"/>
</dbReference>
<sequence length="131" mass="15233">MLREWPVTCPAFIDALDVAGVGNSRHFDYITLDHRLLTALVEYWYPEINTFYLPIGEMTIMLQDVAVILGVWIDGDPLIGRVYVGEGYRWESWIDYCDDLLGQHPIPRFVYTNPTDHSESSTFHMRQNTIH</sequence>
<name>A0A2I0B824_9ASPA</name>